<proteinExistence type="predicted"/>
<dbReference type="AlphaFoldDB" id="A0ABD1SA31"/>
<evidence type="ECO:0000256" key="1">
    <source>
        <dbReference type="SAM" id="MobiDB-lite"/>
    </source>
</evidence>
<dbReference type="EMBL" id="JBFOLJ010000011">
    <property type="protein sequence ID" value="KAL2496703.1"/>
    <property type="molecule type" value="Genomic_DNA"/>
</dbReference>
<keyword evidence="3" id="KW-1185">Reference proteome</keyword>
<name>A0ABD1SA31_9LAMI</name>
<feature type="region of interest" description="Disordered" evidence="1">
    <location>
        <begin position="70"/>
        <end position="93"/>
    </location>
</feature>
<gene>
    <name evidence="2" type="ORF">Fot_40460</name>
</gene>
<dbReference type="Proteomes" id="UP001604277">
    <property type="component" value="Unassembled WGS sequence"/>
</dbReference>
<sequence length="129" mass="13915">METLPLPVILGADGESFTAFPAKDGEERAIVEAAMDCNSFRHSSSVSTCNEEVLTRLVYVTGGVATASLSSLTTEDHERSRNGSPSSERLPSESVVGLGSSIIDVEIGRRFGFTCWRTRGQEDFLILSN</sequence>
<reference evidence="3" key="1">
    <citation type="submission" date="2024-07" db="EMBL/GenBank/DDBJ databases">
        <title>Two chromosome-level genome assemblies of Korean endemic species Abeliophyllum distichum and Forsythia ovata (Oleaceae).</title>
        <authorList>
            <person name="Jang H."/>
        </authorList>
    </citation>
    <scope>NUCLEOTIDE SEQUENCE [LARGE SCALE GENOMIC DNA]</scope>
</reference>
<organism evidence="2 3">
    <name type="scientific">Forsythia ovata</name>
    <dbReference type="NCBI Taxonomy" id="205694"/>
    <lineage>
        <taxon>Eukaryota</taxon>
        <taxon>Viridiplantae</taxon>
        <taxon>Streptophyta</taxon>
        <taxon>Embryophyta</taxon>
        <taxon>Tracheophyta</taxon>
        <taxon>Spermatophyta</taxon>
        <taxon>Magnoliopsida</taxon>
        <taxon>eudicotyledons</taxon>
        <taxon>Gunneridae</taxon>
        <taxon>Pentapetalae</taxon>
        <taxon>asterids</taxon>
        <taxon>lamiids</taxon>
        <taxon>Lamiales</taxon>
        <taxon>Oleaceae</taxon>
        <taxon>Forsythieae</taxon>
        <taxon>Forsythia</taxon>
    </lineage>
</organism>
<protein>
    <submittedName>
        <fullName evidence="2">Uncharacterized protein</fullName>
    </submittedName>
</protein>
<evidence type="ECO:0000313" key="3">
    <source>
        <dbReference type="Proteomes" id="UP001604277"/>
    </source>
</evidence>
<accession>A0ABD1SA31</accession>
<comment type="caution">
    <text evidence="2">The sequence shown here is derived from an EMBL/GenBank/DDBJ whole genome shotgun (WGS) entry which is preliminary data.</text>
</comment>
<evidence type="ECO:0000313" key="2">
    <source>
        <dbReference type="EMBL" id="KAL2496703.1"/>
    </source>
</evidence>